<evidence type="ECO:0000256" key="6">
    <source>
        <dbReference type="PIRSR" id="PIRSR630616-2"/>
    </source>
</evidence>
<gene>
    <name evidence="9" type="ORF">K437DRAFT_181894</name>
</gene>
<dbReference type="PROSITE" id="PS50011">
    <property type="entry name" value="PROTEIN_KINASE_DOM"/>
    <property type="match status" value="1"/>
</dbReference>
<comment type="caution">
    <text evidence="9">The sequence shown here is derived from an EMBL/GenBank/DDBJ whole genome shotgun (WGS) entry which is preliminary data.</text>
</comment>
<dbReference type="GO" id="GO:0004674">
    <property type="term" value="F:protein serine/threonine kinase activity"/>
    <property type="evidence" value="ECO:0007669"/>
    <property type="project" value="UniProtKB-KW"/>
</dbReference>
<evidence type="ECO:0000313" key="9">
    <source>
        <dbReference type="EMBL" id="KDN40875.1"/>
    </source>
</evidence>
<feature type="region of interest" description="Disordered" evidence="7">
    <location>
        <begin position="52"/>
        <end position="84"/>
    </location>
</feature>
<keyword evidence="5 6" id="KW-0067">ATP-binding</keyword>
<evidence type="ECO:0000256" key="1">
    <source>
        <dbReference type="ARBA" id="ARBA00022527"/>
    </source>
</evidence>
<keyword evidence="1" id="KW-0723">Serine/threonine-protein kinase</keyword>
<dbReference type="GO" id="GO:0005524">
    <property type="term" value="F:ATP binding"/>
    <property type="evidence" value="ECO:0007669"/>
    <property type="project" value="UniProtKB-KW"/>
</dbReference>
<feature type="compositionally biased region" description="Polar residues" evidence="7">
    <location>
        <begin position="73"/>
        <end position="83"/>
    </location>
</feature>
<evidence type="ECO:0000256" key="3">
    <source>
        <dbReference type="ARBA" id="ARBA00022741"/>
    </source>
</evidence>
<dbReference type="InterPro" id="IPR011009">
    <property type="entry name" value="Kinase-like_dom_sf"/>
</dbReference>
<keyword evidence="4" id="KW-0418">Kinase</keyword>
<evidence type="ECO:0000256" key="7">
    <source>
        <dbReference type="SAM" id="MobiDB-lite"/>
    </source>
</evidence>
<keyword evidence="10" id="KW-1185">Reference proteome</keyword>
<keyword evidence="2" id="KW-0808">Transferase</keyword>
<proteinExistence type="predicted"/>
<evidence type="ECO:0000313" key="10">
    <source>
        <dbReference type="Proteomes" id="UP000027361"/>
    </source>
</evidence>
<accession>A0A066VQQ0</accession>
<name>A0A066VQQ0_TILAU</name>
<dbReference type="HOGENOM" id="CLU_1215525_0_0_1"/>
<feature type="compositionally biased region" description="Polar residues" evidence="7">
    <location>
        <begin position="53"/>
        <end position="66"/>
    </location>
</feature>
<dbReference type="EMBL" id="JMSN01000086">
    <property type="protein sequence ID" value="KDN40875.1"/>
    <property type="molecule type" value="Genomic_DNA"/>
</dbReference>
<feature type="domain" description="Protein kinase" evidence="8">
    <location>
        <begin position="162"/>
        <end position="228"/>
    </location>
</feature>
<evidence type="ECO:0000256" key="2">
    <source>
        <dbReference type="ARBA" id="ARBA00022679"/>
    </source>
</evidence>
<evidence type="ECO:0000259" key="8">
    <source>
        <dbReference type="PROSITE" id="PS50011"/>
    </source>
</evidence>
<dbReference type="Gene3D" id="3.30.200.20">
    <property type="entry name" value="Phosphorylase Kinase, domain 1"/>
    <property type="match status" value="1"/>
</dbReference>
<dbReference type="InterPro" id="IPR000719">
    <property type="entry name" value="Prot_kinase_dom"/>
</dbReference>
<sequence>MPVLEQFKNFIRHGKAAKDGYGGSHRYDGFSNEDDLRASMGSNMPIIVASGSPGHTQQGLNPSTASHLPPFQPSSGAATSGMDTTPVVINGGAAGVPNSNGSCGSNSGVASVAAAVSNSNSRNQPLPSPGAQAHKDVAAQIVQEEREASEKMPSYEGLTERFVLLMKMGDGAFSNVYKARDRKTGQKVAIKVVRKFELSSNQVSYASARASRPVPFLLLLRSLCRVLW</sequence>
<dbReference type="InterPro" id="IPR030616">
    <property type="entry name" value="Aur-like"/>
</dbReference>
<dbReference type="AlphaFoldDB" id="A0A066VQQ0"/>
<dbReference type="Proteomes" id="UP000027361">
    <property type="component" value="Unassembled WGS sequence"/>
</dbReference>
<dbReference type="RefSeq" id="XP_013241523.1">
    <property type="nucleotide sequence ID" value="XM_013386069.1"/>
</dbReference>
<feature type="binding site" evidence="6">
    <location>
        <position position="191"/>
    </location>
    <ligand>
        <name>ATP</name>
        <dbReference type="ChEBI" id="CHEBI:30616"/>
    </ligand>
</feature>
<dbReference type="OrthoDB" id="1738954at2759"/>
<evidence type="ECO:0000256" key="5">
    <source>
        <dbReference type="ARBA" id="ARBA00022840"/>
    </source>
</evidence>
<organism evidence="9 10">
    <name type="scientific">Tilletiaria anomala (strain ATCC 24038 / CBS 436.72 / UBC 951)</name>
    <dbReference type="NCBI Taxonomy" id="1037660"/>
    <lineage>
        <taxon>Eukaryota</taxon>
        <taxon>Fungi</taxon>
        <taxon>Dikarya</taxon>
        <taxon>Basidiomycota</taxon>
        <taxon>Ustilaginomycotina</taxon>
        <taxon>Exobasidiomycetes</taxon>
        <taxon>Georgefischeriales</taxon>
        <taxon>Tilletiariaceae</taxon>
        <taxon>Tilletiaria</taxon>
    </lineage>
</organism>
<dbReference type="PANTHER" id="PTHR24350">
    <property type="entry name" value="SERINE/THREONINE-PROTEIN KINASE IAL-RELATED"/>
    <property type="match status" value="1"/>
</dbReference>
<protein>
    <recommendedName>
        <fullName evidence="8">Protein kinase domain-containing protein</fullName>
    </recommendedName>
</protein>
<keyword evidence="3 6" id="KW-0547">Nucleotide-binding</keyword>
<dbReference type="GeneID" id="25261915"/>
<dbReference type="STRING" id="1037660.A0A066VQQ0"/>
<dbReference type="InParanoid" id="A0A066VQQ0"/>
<reference evidence="9 10" key="1">
    <citation type="submission" date="2014-05" db="EMBL/GenBank/DDBJ databases">
        <title>Draft genome sequence of a rare smut relative, Tilletiaria anomala UBC 951.</title>
        <authorList>
            <consortium name="DOE Joint Genome Institute"/>
            <person name="Toome M."/>
            <person name="Kuo A."/>
            <person name="Henrissat B."/>
            <person name="Lipzen A."/>
            <person name="Tritt A."/>
            <person name="Yoshinaga Y."/>
            <person name="Zane M."/>
            <person name="Barry K."/>
            <person name="Grigoriev I.V."/>
            <person name="Spatafora J.W."/>
            <person name="Aimea M.C."/>
        </authorList>
    </citation>
    <scope>NUCLEOTIDE SEQUENCE [LARGE SCALE GENOMIC DNA]</scope>
    <source>
        <strain evidence="9 10">UBC 951</strain>
    </source>
</reference>
<dbReference type="SUPFAM" id="SSF56112">
    <property type="entry name" value="Protein kinase-like (PK-like)"/>
    <property type="match status" value="1"/>
</dbReference>
<evidence type="ECO:0000256" key="4">
    <source>
        <dbReference type="ARBA" id="ARBA00022777"/>
    </source>
</evidence>